<feature type="compositionally biased region" description="Polar residues" evidence="1">
    <location>
        <begin position="1"/>
        <end position="10"/>
    </location>
</feature>
<dbReference type="InterPro" id="IPR005113">
    <property type="entry name" value="uDENN_dom"/>
</dbReference>
<comment type="caution">
    <text evidence="3">The sequence shown here is derived from an EMBL/GenBank/DDBJ whole genome shotgun (WGS) entry which is preliminary data.</text>
</comment>
<dbReference type="InterPro" id="IPR037516">
    <property type="entry name" value="Tripartite_DENN"/>
</dbReference>
<feature type="compositionally biased region" description="Acidic residues" evidence="1">
    <location>
        <begin position="44"/>
        <end position="55"/>
    </location>
</feature>
<feature type="compositionally biased region" description="Polar residues" evidence="1">
    <location>
        <begin position="33"/>
        <end position="43"/>
    </location>
</feature>
<feature type="domain" description="UDENN" evidence="2">
    <location>
        <begin position="134"/>
        <end position="552"/>
    </location>
</feature>
<sequence>MNHINENTGKTFHEDGKEAVQPSKAGEDGLNAESKSSLCGSSTDNEEELGEEEQDPVTKEIVEQRKGYVRRMCSIFNKIQQQAQENSSPLKGPMAAVGFLSKNSPNAGPSPVKQSLLQSPDPMCENDSSQHLFECVLLVGLTLSSGSDKGSIYVPYIKSKFPANVLVPPLIEHLCFPDASDWTIRRSLSPKADGSKKRDSKSDDEMKVDGCDQTYSLVITGADGSRRFGYCRRVLPEGGSMCLPLTYCLISPYRANGFYFKVLAELESRHGGPESEQNAFLQELYSCHLPGPSEVLQLPSSAEPLSPFVQPLRRPFDVRLEEKEVMELVTCLEVGVFLDVFASILLERKVLLTSKYLSKLSCCVQALQSVLYPFTWQHTFIPVLPAPMFDICGAPTPYIIGILKGSNGQIPSISLDEGIMVDLDTSNCIKKVGDEGSILPSRMKRMLQSALRIISSMKNSQQNSNKKNANSGDDIDVCNVLVSDAFMGTFLFVVGHYPNHVVKHGDGHRTFQREKFIKAMPFSGVRMFLEWFTETAMFTSFINASLEGSGDSEFERRAKQFCEETWKDSLLFLKAYKNFMKKSKSFGDRKKDWAIFT</sequence>
<dbReference type="Pfam" id="PF02141">
    <property type="entry name" value="DENN"/>
    <property type="match status" value="1"/>
</dbReference>
<dbReference type="EMBL" id="KZ308269">
    <property type="protein sequence ID" value="KAG8226141.1"/>
    <property type="molecule type" value="Genomic_DNA"/>
</dbReference>
<dbReference type="Gene3D" id="3.40.50.11500">
    <property type="match status" value="1"/>
</dbReference>
<feature type="region of interest" description="Disordered" evidence="1">
    <location>
        <begin position="1"/>
        <end position="59"/>
    </location>
</feature>
<dbReference type="OrthoDB" id="10266080at2759"/>
<accession>A0A8K0K0N0</accession>
<dbReference type="InterPro" id="IPR051942">
    <property type="entry name" value="DENN_domain_containing_2"/>
</dbReference>
<feature type="region of interest" description="Disordered" evidence="1">
    <location>
        <begin position="98"/>
        <end position="123"/>
    </location>
</feature>
<feature type="compositionally biased region" description="Polar residues" evidence="1">
    <location>
        <begin position="101"/>
        <end position="118"/>
    </location>
</feature>
<reference evidence="3" key="1">
    <citation type="submission" date="2013-04" db="EMBL/GenBank/DDBJ databases">
        <authorList>
            <person name="Qu J."/>
            <person name="Murali S.C."/>
            <person name="Bandaranaike D."/>
            <person name="Bellair M."/>
            <person name="Blankenburg K."/>
            <person name="Chao H."/>
            <person name="Dinh H."/>
            <person name="Doddapaneni H."/>
            <person name="Downs B."/>
            <person name="Dugan-Rocha S."/>
            <person name="Elkadiri S."/>
            <person name="Gnanaolivu R.D."/>
            <person name="Hernandez B."/>
            <person name="Javaid M."/>
            <person name="Jayaseelan J.C."/>
            <person name="Lee S."/>
            <person name="Li M."/>
            <person name="Ming W."/>
            <person name="Munidasa M."/>
            <person name="Muniz J."/>
            <person name="Nguyen L."/>
            <person name="Ongeri F."/>
            <person name="Osuji N."/>
            <person name="Pu L.-L."/>
            <person name="Puazo M."/>
            <person name="Qu C."/>
            <person name="Quiroz J."/>
            <person name="Raj R."/>
            <person name="Weissenberger G."/>
            <person name="Xin Y."/>
            <person name="Zou X."/>
            <person name="Han Y."/>
            <person name="Richards S."/>
            <person name="Worley K."/>
            <person name="Muzny D."/>
            <person name="Gibbs R."/>
        </authorList>
    </citation>
    <scope>NUCLEOTIDE SEQUENCE</scope>
    <source>
        <strain evidence="3">Sampled in the wild</strain>
    </source>
</reference>
<dbReference type="PANTHER" id="PTHR15288">
    <property type="entry name" value="DENN DOMAIN-CONTAINING PROTEIN 2"/>
    <property type="match status" value="1"/>
</dbReference>
<dbReference type="InterPro" id="IPR043153">
    <property type="entry name" value="DENN_C"/>
</dbReference>
<dbReference type="InterPro" id="IPR005112">
    <property type="entry name" value="dDENN_dom"/>
</dbReference>
<dbReference type="SMART" id="SM00800">
    <property type="entry name" value="uDENN"/>
    <property type="match status" value="1"/>
</dbReference>
<name>A0A8K0K0N0_LADFU</name>
<dbReference type="PANTHER" id="PTHR15288:SF0">
    <property type="entry name" value="UDENN DOMAIN-CONTAINING PROTEIN"/>
    <property type="match status" value="1"/>
</dbReference>
<keyword evidence="4" id="KW-1185">Reference proteome</keyword>
<dbReference type="FunFam" id="3.40.50.11500:FF:000004">
    <property type="entry name" value="DENN domain-containing protein 2C isoform X1"/>
    <property type="match status" value="1"/>
</dbReference>
<evidence type="ECO:0000313" key="3">
    <source>
        <dbReference type="EMBL" id="KAG8226141.1"/>
    </source>
</evidence>
<evidence type="ECO:0000256" key="1">
    <source>
        <dbReference type="SAM" id="MobiDB-lite"/>
    </source>
</evidence>
<dbReference type="SMART" id="SM00799">
    <property type="entry name" value="DENN"/>
    <property type="match status" value="1"/>
</dbReference>
<proteinExistence type="predicted"/>
<evidence type="ECO:0000313" key="4">
    <source>
        <dbReference type="Proteomes" id="UP000792457"/>
    </source>
</evidence>
<protein>
    <recommendedName>
        <fullName evidence="2">UDENN domain-containing protein</fullName>
    </recommendedName>
</protein>
<dbReference type="AlphaFoldDB" id="A0A8K0K0N0"/>
<reference evidence="3" key="2">
    <citation type="submission" date="2017-10" db="EMBL/GenBank/DDBJ databases">
        <title>Ladona fulva Genome sequencing and assembly.</title>
        <authorList>
            <person name="Murali S."/>
            <person name="Richards S."/>
            <person name="Bandaranaike D."/>
            <person name="Bellair M."/>
            <person name="Blankenburg K."/>
            <person name="Chao H."/>
            <person name="Dinh H."/>
            <person name="Doddapaneni H."/>
            <person name="Dugan-Rocha S."/>
            <person name="Elkadiri S."/>
            <person name="Gnanaolivu R."/>
            <person name="Hernandez B."/>
            <person name="Skinner E."/>
            <person name="Javaid M."/>
            <person name="Lee S."/>
            <person name="Li M."/>
            <person name="Ming W."/>
            <person name="Munidasa M."/>
            <person name="Muniz J."/>
            <person name="Nguyen L."/>
            <person name="Hughes D."/>
            <person name="Osuji N."/>
            <person name="Pu L.-L."/>
            <person name="Puazo M."/>
            <person name="Qu C."/>
            <person name="Quiroz J."/>
            <person name="Raj R."/>
            <person name="Weissenberger G."/>
            <person name="Xin Y."/>
            <person name="Zou X."/>
            <person name="Han Y."/>
            <person name="Worley K."/>
            <person name="Muzny D."/>
            <person name="Gibbs R."/>
        </authorList>
    </citation>
    <scope>NUCLEOTIDE SEQUENCE</scope>
    <source>
        <strain evidence="3">Sampled in the wild</strain>
    </source>
</reference>
<dbReference type="PROSITE" id="PS50211">
    <property type="entry name" value="DENN"/>
    <property type="match status" value="1"/>
</dbReference>
<gene>
    <name evidence="3" type="ORF">J437_LFUL005802</name>
</gene>
<dbReference type="Proteomes" id="UP000792457">
    <property type="component" value="Unassembled WGS sequence"/>
</dbReference>
<dbReference type="InterPro" id="IPR001194">
    <property type="entry name" value="cDENN_dom"/>
</dbReference>
<dbReference type="Pfam" id="PF03455">
    <property type="entry name" value="dDENN"/>
    <property type="match status" value="1"/>
</dbReference>
<dbReference type="SMART" id="SM00801">
    <property type="entry name" value="dDENN"/>
    <property type="match status" value="1"/>
</dbReference>
<dbReference type="Pfam" id="PF03456">
    <property type="entry name" value="uDENN"/>
    <property type="match status" value="1"/>
</dbReference>
<dbReference type="Gene3D" id="3.30.450.200">
    <property type="match status" value="1"/>
</dbReference>
<evidence type="ECO:0000259" key="2">
    <source>
        <dbReference type="PROSITE" id="PS50211"/>
    </source>
</evidence>
<organism evidence="3 4">
    <name type="scientific">Ladona fulva</name>
    <name type="common">Scarce chaser dragonfly</name>
    <name type="synonym">Libellula fulva</name>
    <dbReference type="NCBI Taxonomy" id="123851"/>
    <lineage>
        <taxon>Eukaryota</taxon>
        <taxon>Metazoa</taxon>
        <taxon>Ecdysozoa</taxon>
        <taxon>Arthropoda</taxon>
        <taxon>Hexapoda</taxon>
        <taxon>Insecta</taxon>
        <taxon>Pterygota</taxon>
        <taxon>Palaeoptera</taxon>
        <taxon>Odonata</taxon>
        <taxon>Epiprocta</taxon>
        <taxon>Anisoptera</taxon>
        <taxon>Libelluloidea</taxon>
        <taxon>Libellulidae</taxon>
        <taxon>Ladona</taxon>
    </lineage>
</organism>